<dbReference type="VEuPathDB" id="FungiDB:BO72DRAFT_469678"/>
<evidence type="ECO:0008006" key="5">
    <source>
        <dbReference type="Google" id="ProtNLM"/>
    </source>
</evidence>
<dbReference type="PANTHER" id="PTHR31642">
    <property type="entry name" value="TRICHOTHECENE 3-O-ACETYLTRANSFERASE"/>
    <property type="match status" value="1"/>
</dbReference>
<accession>A0A8G1VX53</accession>
<dbReference type="Gene3D" id="3.30.559.10">
    <property type="entry name" value="Chloramphenicol acetyltransferase-like domain"/>
    <property type="match status" value="2"/>
</dbReference>
<gene>
    <name evidence="3" type="ORF">BO72DRAFT_469678</name>
</gene>
<keyword evidence="4" id="KW-1185">Reference proteome</keyword>
<dbReference type="PANTHER" id="PTHR31642:SF270">
    <property type="entry name" value="O-ACYLTRANSFERASE AUSQ"/>
    <property type="match status" value="1"/>
</dbReference>
<protein>
    <recommendedName>
        <fullName evidence="5">Acetyltransferase</fullName>
    </recommendedName>
</protein>
<dbReference type="GeneID" id="63864305"/>
<name>A0A8G1VX53_9EURO</name>
<sequence length="485" mass="53440">MSFYFTPVQLTPLDHMMPITYIAFFYGFLLDDPQRAVPVIGDSLHRLLRANPFLAGNLINSNHGHEAPTVRAVHPPTVESLREFPILRVRHHEDRYMAGQYHGSTCSDDRFSNNFLFSEAYLPVPLAAATAQQCPIIRWQANIMQDGLVVAVCFHHSVLDAAGFHIIQAALAECCREPGSARQGPSLGADLLKGRQRILETGLSGGVSGGLSAGRLHDLAIVDFNCAQGLISRRLTLSPARIAYLKTMCNALVWGRVENNRVSSEPRQLLSSNDIISATLWLAIMRARYRPCSETLKGQGDSAQSSLILITEIRRVLIPPLPKSYIGNGIVQTATSSPIQSALEFVFHTAQSPSLTTNGLQVLTDLALKVHATFLCVDDASVKTLIREKQESIDWSPKFRQADVTSTSLRRMGVYGLDFGAVLGKVVEFDSPDNRIEGTVCMLPARMNSVPAPWEVRVTLQRGAMVRLLQDPFMHWLMGDASAKL</sequence>
<evidence type="ECO:0000313" key="4">
    <source>
        <dbReference type="Proteomes" id="UP000249789"/>
    </source>
</evidence>
<dbReference type="Pfam" id="PF02458">
    <property type="entry name" value="Transferase"/>
    <property type="match status" value="1"/>
</dbReference>
<reference evidence="3 4" key="1">
    <citation type="submission" date="2018-02" db="EMBL/GenBank/DDBJ databases">
        <title>The genomes of Aspergillus section Nigri reveals drivers in fungal speciation.</title>
        <authorList>
            <consortium name="DOE Joint Genome Institute"/>
            <person name="Vesth T.C."/>
            <person name="Nybo J."/>
            <person name="Theobald S."/>
            <person name="Brandl J."/>
            <person name="Frisvad J.C."/>
            <person name="Nielsen K.F."/>
            <person name="Lyhne E.K."/>
            <person name="Kogle M.E."/>
            <person name="Kuo A."/>
            <person name="Riley R."/>
            <person name="Clum A."/>
            <person name="Nolan M."/>
            <person name="Lipzen A."/>
            <person name="Salamov A."/>
            <person name="Henrissat B."/>
            <person name="Wiebenga A."/>
            <person name="De vries R.P."/>
            <person name="Grigoriev I.V."/>
            <person name="Mortensen U.H."/>
            <person name="Andersen M.R."/>
            <person name="Baker S.E."/>
        </authorList>
    </citation>
    <scope>NUCLEOTIDE SEQUENCE [LARGE SCALE GENOMIC DNA]</scope>
    <source>
        <strain evidence="3 4">CBS 313.89</strain>
    </source>
</reference>
<dbReference type="InterPro" id="IPR050317">
    <property type="entry name" value="Plant_Fungal_Acyltransferase"/>
</dbReference>
<dbReference type="AlphaFoldDB" id="A0A8G1VX53"/>
<proteinExistence type="predicted"/>
<evidence type="ECO:0000256" key="2">
    <source>
        <dbReference type="ARBA" id="ARBA00023315"/>
    </source>
</evidence>
<keyword evidence="2" id="KW-0012">Acyltransferase</keyword>
<keyword evidence="1" id="KW-0808">Transferase</keyword>
<dbReference type="GO" id="GO:0016747">
    <property type="term" value="F:acyltransferase activity, transferring groups other than amino-acyl groups"/>
    <property type="evidence" value="ECO:0007669"/>
    <property type="project" value="TreeGrafter"/>
</dbReference>
<dbReference type="Proteomes" id="UP000249789">
    <property type="component" value="Unassembled WGS sequence"/>
</dbReference>
<evidence type="ECO:0000313" key="3">
    <source>
        <dbReference type="EMBL" id="RAK75887.1"/>
    </source>
</evidence>
<dbReference type="EMBL" id="KZ824653">
    <property type="protein sequence ID" value="RAK75887.1"/>
    <property type="molecule type" value="Genomic_DNA"/>
</dbReference>
<dbReference type="OrthoDB" id="1862401at2759"/>
<dbReference type="InterPro" id="IPR023213">
    <property type="entry name" value="CAT-like_dom_sf"/>
</dbReference>
<evidence type="ECO:0000256" key="1">
    <source>
        <dbReference type="ARBA" id="ARBA00022679"/>
    </source>
</evidence>
<organism evidence="3 4">
    <name type="scientific">Aspergillus fijiensis CBS 313.89</name>
    <dbReference type="NCBI Taxonomy" id="1448319"/>
    <lineage>
        <taxon>Eukaryota</taxon>
        <taxon>Fungi</taxon>
        <taxon>Dikarya</taxon>
        <taxon>Ascomycota</taxon>
        <taxon>Pezizomycotina</taxon>
        <taxon>Eurotiomycetes</taxon>
        <taxon>Eurotiomycetidae</taxon>
        <taxon>Eurotiales</taxon>
        <taxon>Aspergillaceae</taxon>
        <taxon>Aspergillus</taxon>
    </lineage>
</organism>
<dbReference type="RefSeq" id="XP_040799897.1">
    <property type="nucleotide sequence ID" value="XM_040946972.1"/>
</dbReference>